<proteinExistence type="predicted"/>
<sequence>MLSAAQAINKLKTTPGTFLRYNQVSIAGDPGASGVSQYVASMLDDIKVVKGKIVPRYDNYRPGKILGNLRKHGTRKVSIGRHGGGAVAVGATTFNAHSVQMVGEGATAIPAIAGYLLPVPSAHILMVTGMLTGCSFVVLDTGNGILAAHIQPNPGNAVGLRTSILANGHFAGHPGAAVSVYGDYGTGGGGGAMGYDHMSERITVTGAFLGGAWSIYAQAFNNNGTITRVDRIL</sequence>
<dbReference type="EMBL" id="CP048685">
    <property type="protein sequence ID" value="QPJ62263.1"/>
    <property type="molecule type" value="Genomic_DNA"/>
</dbReference>
<reference evidence="1 2" key="1">
    <citation type="submission" date="2020-02" db="EMBL/GenBank/DDBJ databases">
        <title>Genomic and physiological characterization of two novel Nitrospinaceae genera.</title>
        <authorList>
            <person name="Mueller A.J."/>
            <person name="Jung M.-Y."/>
            <person name="Strachan C.R."/>
            <person name="Herbold C.W."/>
            <person name="Kirkegaard R.H."/>
            <person name="Daims H."/>
        </authorList>
    </citation>
    <scope>NUCLEOTIDE SEQUENCE [LARGE SCALE GENOMIC DNA]</scope>
    <source>
        <strain evidence="1">EB</strain>
    </source>
</reference>
<protein>
    <submittedName>
        <fullName evidence="1">Uncharacterized protein</fullName>
    </submittedName>
</protein>
<accession>A0A7T0BWK1</accession>
<gene>
    <name evidence="1" type="ORF">G3M70_10425</name>
</gene>
<organism evidence="1 2">
    <name type="scientific">Candidatus Nitronauta litoralis</name>
    <dbReference type="NCBI Taxonomy" id="2705533"/>
    <lineage>
        <taxon>Bacteria</taxon>
        <taxon>Pseudomonadati</taxon>
        <taxon>Nitrospinota/Tectimicrobiota group</taxon>
        <taxon>Nitrospinota</taxon>
        <taxon>Nitrospinia</taxon>
        <taxon>Nitrospinales</taxon>
        <taxon>Nitrospinaceae</taxon>
        <taxon>Candidatus Nitronauta</taxon>
    </lineage>
</organism>
<name>A0A7T0BWK1_9BACT</name>
<evidence type="ECO:0000313" key="2">
    <source>
        <dbReference type="Proteomes" id="UP000594688"/>
    </source>
</evidence>
<dbReference type="KEGG" id="nli:G3M70_10425"/>
<dbReference type="AlphaFoldDB" id="A0A7T0BWK1"/>
<evidence type="ECO:0000313" key="1">
    <source>
        <dbReference type="EMBL" id="QPJ62263.1"/>
    </source>
</evidence>
<dbReference type="Proteomes" id="UP000594688">
    <property type="component" value="Chromosome"/>
</dbReference>